<sequence length="286" mass="30829">MPATSAYASWFRYAEARPPASTLRSLLLPQAAWALSSSKVGPNPADSGGGRSLPRRNGGNATRVALLVVAGFLSGVAVTYAVGRYYARVTKPRRSPSHTGCAGAQRSGRSQRGRASRREGVRGATRFLQESSDGAFAGDDSDFCVSGPTAQRSPSSSASESDGCFWDGLPAGATPRPRLSANQTHATTLIHNSENVRLLNALWMVAGDQARKVPIRSGFRLTRRVAEGYVHPRAQSRGHGTNARTGEHNRGTRRETTMMCDQYRPVPLGRLFEEAWTTTSASRARR</sequence>
<keyword evidence="2" id="KW-1133">Transmembrane helix</keyword>
<dbReference type="EMBL" id="JAEFCI010010496">
    <property type="protein sequence ID" value="KAG5457178.1"/>
    <property type="molecule type" value="Genomic_DNA"/>
</dbReference>
<evidence type="ECO:0000256" key="1">
    <source>
        <dbReference type="SAM" id="MobiDB-lite"/>
    </source>
</evidence>
<dbReference type="AlphaFoldDB" id="A0A8H8DGA4"/>
<dbReference type="Proteomes" id="UP000673691">
    <property type="component" value="Unassembled WGS sequence"/>
</dbReference>
<keyword evidence="2" id="KW-0472">Membrane</keyword>
<feature type="region of interest" description="Disordered" evidence="1">
    <location>
        <begin position="38"/>
        <end position="57"/>
    </location>
</feature>
<feature type="region of interest" description="Disordered" evidence="1">
    <location>
        <begin position="92"/>
        <end position="169"/>
    </location>
</feature>
<keyword evidence="4" id="KW-1185">Reference proteome</keyword>
<organism evidence="3 4">
    <name type="scientific">Olpidium bornovanus</name>
    <dbReference type="NCBI Taxonomy" id="278681"/>
    <lineage>
        <taxon>Eukaryota</taxon>
        <taxon>Fungi</taxon>
        <taxon>Fungi incertae sedis</taxon>
        <taxon>Olpidiomycota</taxon>
        <taxon>Olpidiomycotina</taxon>
        <taxon>Olpidiomycetes</taxon>
        <taxon>Olpidiales</taxon>
        <taxon>Olpidiaceae</taxon>
        <taxon>Olpidium</taxon>
    </lineage>
</organism>
<feature type="transmembrane region" description="Helical" evidence="2">
    <location>
        <begin position="64"/>
        <end position="87"/>
    </location>
</feature>
<accession>A0A8H8DGA4</accession>
<name>A0A8H8DGA4_9FUNG</name>
<protein>
    <submittedName>
        <fullName evidence="3">Uncharacterized protein</fullName>
    </submittedName>
</protein>
<keyword evidence="2" id="KW-0812">Transmembrane</keyword>
<feature type="region of interest" description="Disordered" evidence="1">
    <location>
        <begin position="234"/>
        <end position="253"/>
    </location>
</feature>
<reference evidence="3 4" key="1">
    <citation type="journal article" name="Sci. Rep.">
        <title>Genome-scale phylogenetic analyses confirm Olpidium as the closest living zoosporic fungus to the non-flagellated, terrestrial fungi.</title>
        <authorList>
            <person name="Chang Y."/>
            <person name="Rochon D."/>
            <person name="Sekimoto S."/>
            <person name="Wang Y."/>
            <person name="Chovatia M."/>
            <person name="Sandor L."/>
            <person name="Salamov A."/>
            <person name="Grigoriev I.V."/>
            <person name="Stajich J.E."/>
            <person name="Spatafora J.W."/>
        </authorList>
    </citation>
    <scope>NUCLEOTIDE SEQUENCE [LARGE SCALE GENOMIC DNA]</scope>
    <source>
        <strain evidence="3">S191</strain>
    </source>
</reference>
<gene>
    <name evidence="3" type="ORF">BJ554DRAFT_2876</name>
</gene>
<proteinExistence type="predicted"/>
<evidence type="ECO:0000313" key="4">
    <source>
        <dbReference type="Proteomes" id="UP000673691"/>
    </source>
</evidence>
<evidence type="ECO:0000313" key="3">
    <source>
        <dbReference type="EMBL" id="KAG5457178.1"/>
    </source>
</evidence>
<evidence type="ECO:0000256" key="2">
    <source>
        <dbReference type="SAM" id="Phobius"/>
    </source>
</evidence>
<comment type="caution">
    <text evidence="3">The sequence shown here is derived from an EMBL/GenBank/DDBJ whole genome shotgun (WGS) entry which is preliminary data.</text>
</comment>